<name>A0A2P5A8E6_PARAD</name>
<accession>A0A2P5A8E6</accession>
<proteinExistence type="predicted"/>
<protein>
    <submittedName>
        <fullName evidence="1">Uncharacterized protein</fullName>
    </submittedName>
</protein>
<sequence>MELALQRYGNEAATSLFLATVSWKWRYSSMVFGLQCQIFGATAPNFGITTPLPLRCCRAKLTLKPYFTSSITDLLLLLCEFVT</sequence>
<dbReference type="AlphaFoldDB" id="A0A2P5A8E6"/>
<evidence type="ECO:0000313" key="1">
    <source>
        <dbReference type="EMBL" id="PON32808.1"/>
    </source>
</evidence>
<dbReference type="Proteomes" id="UP000237105">
    <property type="component" value="Unassembled WGS sequence"/>
</dbReference>
<evidence type="ECO:0000313" key="2">
    <source>
        <dbReference type="Proteomes" id="UP000237105"/>
    </source>
</evidence>
<keyword evidence="2" id="KW-1185">Reference proteome</keyword>
<organism evidence="1 2">
    <name type="scientific">Parasponia andersonii</name>
    <name type="common">Sponia andersonii</name>
    <dbReference type="NCBI Taxonomy" id="3476"/>
    <lineage>
        <taxon>Eukaryota</taxon>
        <taxon>Viridiplantae</taxon>
        <taxon>Streptophyta</taxon>
        <taxon>Embryophyta</taxon>
        <taxon>Tracheophyta</taxon>
        <taxon>Spermatophyta</taxon>
        <taxon>Magnoliopsida</taxon>
        <taxon>eudicotyledons</taxon>
        <taxon>Gunneridae</taxon>
        <taxon>Pentapetalae</taxon>
        <taxon>rosids</taxon>
        <taxon>fabids</taxon>
        <taxon>Rosales</taxon>
        <taxon>Cannabaceae</taxon>
        <taxon>Parasponia</taxon>
    </lineage>
</organism>
<gene>
    <name evidence="1" type="ORF">PanWU01x14_358200</name>
</gene>
<reference evidence="2" key="1">
    <citation type="submission" date="2016-06" db="EMBL/GenBank/DDBJ databases">
        <title>Parallel loss of symbiosis genes in relatives of nitrogen-fixing non-legume Parasponia.</title>
        <authorList>
            <person name="Van Velzen R."/>
            <person name="Holmer R."/>
            <person name="Bu F."/>
            <person name="Rutten L."/>
            <person name="Van Zeijl A."/>
            <person name="Liu W."/>
            <person name="Santuari L."/>
            <person name="Cao Q."/>
            <person name="Sharma T."/>
            <person name="Shen D."/>
            <person name="Roswanjaya Y."/>
            <person name="Wardhani T."/>
            <person name="Kalhor M.S."/>
            <person name="Jansen J."/>
            <person name="Van den Hoogen J."/>
            <person name="Gungor B."/>
            <person name="Hartog M."/>
            <person name="Hontelez J."/>
            <person name="Verver J."/>
            <person name="Yang W.-C."/>
            <person name="Schijlen E."/>
            <person name="Repin R."/>
            <person name="Schilthuizen M."/>
            <person name="Schranz E."/>
            <person name="Heidstra R."/>
            <person name="Miyata K."/>
            <person name="Fedorova E."/>
            <person name="Kohlen W."/>
            <person name="Bisseling T."/>
            <person name="Smit S."/>
            <person name="Geurts R."/>
        </authorList>
    </citation>
    <scope>NUCLEOTIDE SEQUENCE [LARGE SCALE GENOMIC DNA]</scope>
    <source>
        <strain evidence="2">cv. WU1-14</strain>
    </source>
</reference>
<comment type="caution">
    <text evidence="1">The sequence shown here is derived from an EMBL/GenBank/DDBJ whole genome shotgun (WGS) entry which is preliminary data.</text>
</comment>
<dbReference type="EMBL" id="JXTB01000780">
    <property type="protein sequence ID" value="PON32808.1"/>
    <property type="molecule type" value="Genomic_DNA"/>
</dbReference>